<dbReference type="PROSITE" id="PS00237">
    <property type="entry name" value="G_PROTEIN_RECEP_F1_1"/>
    <property type="match status" value="1"/>
</dbReference>
<accession>A0A6S7J6W4</accession>
<keyword evidence="2" id="KW-1003">Cell membrane</keyword>
<dbReference type="Gene3D" id="1.20.1070.10">
    <property type="entry name" value="Rhodopsin 7-helix transmembrane proteins"/>
    <property type="match status" value="1"/>
</dbReference>
<evidence type="ECO:0000256" key="4">
    <source>
        <dbReference type="ARBA" id="ARBA00022989"/>
    </source>
</evidence>
<dbReference type="AlphaFoldDB" id="A0A6S7J6W4"/>
<evidence type="ECO:0000256" key="7">
    <source>
        <dbReference type="ARBA" id="ARBA00023157"/>
    </source>
</evidence>
<organism evidence="11 12">
    <name type="scientific">Paramuricea clavata</name>
    <name type="common">Red gorgonian</name>
    <name type="synonym">Violescent sea-whip</name>
    <dbReference type="NCBI Taxonomy" id="317549"/>
    <lineage>
        <taxon>Eukaryota</taxon>
        <taxon>Metazoa</taxon>
        <taxon>Cnidaria</taxon>
        <taxon>Anthozoa</taxon>
        <taxon>Octocorallia</taxon>
        <taxon>Malacalcyonacea</taxon>
        <taxon>Plexauridae</taxon>
        <taxon>Paramuricea</taxon>
    </lineage>
</organism>
<dbReference type="PANTHER" id="PTHR24248">
    <property type="entry name" value="ADRENERGIC RECEPTOR-RELATED G-PROTEIN COUPLED RECEPTOR"/>
    <property type="match status" value="1"/>
</dbReference>
<keyword evidence="5 10" id="KW-0297">G-protein coupled receptor</keyword>
<gene>
    <name evidence="11" type="ORF">PACLA_8A014441</name>
</gene>
<dbReference type="SMART" id="SM01381">
    <property type="entry name" value="7TM_GPCR_Srsx"/>
    <property type="match status" value="1"/>
</dbReference>
<comment type="subcellular location">
    <subcellularLocation>
        <location evidence="1">Cell membrane</location>
        <topology evidence="1">Multi-pass membrane protein</topology>
    </subcellularLocation>
</comment>
<dbReference type="InterPro" id="IPR017452">
    <property type="entry name" value="GPCR_Rhodpsn_7TM"/>
</dbReference>
<evidence type="ECO:0000256" key="9">
    <source>
        <dbReference type="ARBA" id="ARBA00023224"/>
    </source>
</evidence>
<keyword evidence="6" id="KW-0472">Membrane</keyword>
<dbReference type="PRINTS" id="PR00237">
    <property type="entry name" value="GPCRRHODOPSN"/>
</dbReference>
<dbReference type="EMBL" id="CACRXK020014107">
    <property type="protein sequence ID" value="CAB4026268.1"/>
    <property type="molecule type" value="Genomic_DNA"/>
</dbReference>
<dbReference type="GO" id="GO:0004993">
    <property type="term" value="F:G protein-coupled serotonin receptor activity"/>
    <property type="evidence" value="ECO:0007669"/>
    <property type="project" value="UniProtKB-ARBA"/>
</dbReference>
<evidence type="ECO:0000313" key="11">
    <source>
        <dbReference type="EMBL" id="CAB4026268.1"/>
    </source>
</evidence>
<dbReference type="PANTHER" id="PTHR24248:SF199">
    <property type="entry name" value="IP13425P-RELATED"/>
    <property type="match status" value="1"/>
</dbReference>
<sequence length="360" mass="41514">MADNATTIAPITYSRFWERFHSGFLILVIIAALFGNGFVCMAVYKVRRLQKVSNYFLVSLAVSDILVVLLAIPFRIYFELNTEWQLGEHACRFWIFMDLLCSTASIVNLSIISVDRYLALSQSLRYLTILTVSRCRILIAAVWGFSFTLAAFSLHTWSSDGKFIYTQFCQNIDKLYYIVSTILGIIIPLIILIVLYCLVFKIALEQRVKIMNNNYNTPRGCEVGEQAERLRSRQSRAPTSPRRFAIRELKATKTLMIVVGAFLVCWLPLFVLMIMQQFVPQYINSLPRKTQEILGLLFLYTLPQFNSCLNPYIYTFHNSEFRAVFKVTFRKLLPFLKLQSKNDKHLDPLAIDSEFASTGF</sequence>
<dbReference type="Proteomes" id="UP001152795">
    <property type="component" value="Unassembled WGS sequence"/>
</dbReference>
<dbReference type="OrthoDB" id="5951059at2759"/>
<proteinExistence type="inferred from homology"/>
<evidence type="ECO:0000256" key="6">
    <source>
        <dbReference type="ARBA" id="ARBA00023136"/>
    </source>
</evidence>
<evidence type="ECO:0000256" key="2">
    <source>
        <dbReference type="ARBA" id="ARBA00022475"/>
    </source>
</evidence>
<keyword evidence="3 10" id="KW-0812">Transmembrane</keyword>
<comment type="caution">
    <text evidence="11">The sequence shown here is derived from an EMBL/GenBank/DDBJ whole genome shotgun (WGS) entry which is preliminary data.</text>
</comment>
<keyword evidence="7" id="KW-1015">Disulfide bond</keyword>
<name>A0A6S7J6W4_PARCT</name>
<comment type="similarity">
    <text evidence="10">Belongs to the G-protein coupled receptor 1 family.</text>
</comment>
<dbReference type="SUPFAM" id="SSF81321">
    <property type="entry name" value="Family A G protein-coupled receptor-like"/>
    <property type="match status" value="1"/>
</dbReference>
<evidence type="ECO:0000256" key="10">
    <source>
        <dbReference type="RuleBase" id="RU000688"/>
    </source>
</evidence>
<keyword evidence="12" id="KW-1185">Reference proteome</keyword>
<evidence type="ECO:0000256" key="1">
    <source>
        <dbReference type="ARBA" id="ARBA00004651"/>
    </source>
</evidence>
<evidence type="ECO:0000256" key="5">
    <source>
        <dbReference type="ARBA" id="ARBA00023040"/>
    </source>
</evidence>
<keyword evidence="4" id="KW-1133">Transmembrane helix</keyword>
<dbReference type="GO" id="GO:0071880">
    <property type="term" value="P:adenylate cyclase-activating adrenergic receptor signaling pathway"/>
    <property type="evidence" value="ECO:0007669"/>
    <property type="project" value="TreeGrafter"/>
</dbReference>
<evidence type="ECO:0000313" key="12">
    <source>
        <dbReference type="Proteomes" id="UP001152795"/>
    </source>
</evidence>
<evidence type="ECO:0000256" key="8">
    <source>
        <dbReference type="ARBA" id="ARBA00023170"/>
    </source>
</evidence>
<dbReference type="Pfam" id="PF00001">
    <property type="entry name" value="7tm_1"/>
    <property type="match status" value="1"/>
</dbReference>
<dbReference type="InterPro" id="IPR000276">
    <property type="entry name" value="GPCR_Rhodpsn"/>
</dbReference>
<evidence type="ECO:0000256" key="3">
    <source>
        <dbReference type="ARBA" id="ARBA00022692"/>
    </source>
</evidence>
<dbReference type="PROSITE" id="PS50262">
    <property type="entry name" value="G_PROTEIN_RECEP_F1_2"/>
    <property type="match status" value="1"/>
</dbReference>
<dbReference type="GO" id="GO:0005886">
    <property type="term" value="C:plasma membrane"/>
    <property type="evidence" value="ECO:0007669"/>
    <property type="project" value="UniProtKB-SubCell"/>
</dbReference>
<reference evidence="11" key="1">
    <citation type="submission" date="2020-04" db="EMBL/GenBank/DDBJ databases">
        <authorList>
            <person name="Alioto T."/>
            <person name="Alioto T."/>
            <person name="Gomez Garrido J."/>
        </authorList>
    </citation>
    <scope>NUCLEOTIDE SEQUENCE</scope>
    <source>
        <strain evidence="11">A484AB</strain>
    </source>
</reference>
<dbReference type="CDD" id="cd14967">
    <property type="entry name" value="7tmA_amine_R-like"/>
    <property type="match status" value="1"/>
</dbReference>
<protein>
    <submittedName>
        <fullName evidence="11">Dopamine D2-like receptor</fullName>
    </submittedName>
</protein>
<dbReference type="GO" id="GO:0043410">
    <property type="term" value="P:positive regulation of MAPK cascade"/>
    <property type="evidence" value="ECO:0007669"/>
    <property type="project" value="TreeGrafter"/>
</dbReference>
<keyword evidence="8 10" id="KW-0675">Receptor</keyword>
<keyword evidence="9 10" id="KW-0807">Transducer</keyword>